<sequence length="198" mass="22229">MRKAAADVLQLQVSQEKEQPVCPDSNLEVNSKCALNLCVPQAQRLNRICRTVNCSELGSAKESCVVPSLVREVLMFSIMGKAEDFVAREEWHGHVTSLSVACEFQQLLFFLTVSYLFFSERKGGFFIDLFVRISNQVAVHIYKQVGYSVYWTVLEYYSASSGEPDEDIHSKGLFCLKLNGKILMLSIPGNVSRTVFIG</sequence>
<dbReference type="PANTHER" id="PTHR45910">
    <property type="entry name" value="N-ALPHA-ACETYLTRANSFERASE 20"/>
    <property type="match status" value="1"/>
</dbReference>
<evidence type="ECO:0000313" key="3">
    <source>
        <dbReference type="Ensembl" id="ENSACDP00005023990.1"/>
    </source>
</evidence>
<evidence type="ECO:0000256" key="2">
    <source>
        <dbReference type="ARBA" id="ARBA00023315"/>
    </source>
</evidence>
<evidence type="ECO:0000256" key="1">
    <source>
        <dbReference type="ARBA" id="ARBA00022679"/>
    </source>
</evidence>
<reference evidence="3" key="1">
    <citation type="submission" date="2025-08" db="UniProtKB">
        <authorList>
            <consortium name="Ensembl"/>
        </authorList>
    </citation>
    <scope>IDENTIFICATION</scope>
</reference>
<keyword evidence="4" id="KW-1185">Reference proteome</keyword>
<reference evidence="3" key="2">
    <citation type="submission" date="2025-09" db="UniProtKB">
        <authorList>
            <consortium name="Ensembl"/>
        </authorList>
    </citation>
    <scope>IDENTIFICATION</scope>
</reference>
<evidence type="ECO:0000313" key="4">
    <source>
        <dbReference type="Proteomes" id="UP000694521"/>
    </source>
</evidence>
<dbReference type="AlphaFoldDB" id="A0A8B9EPX2"/>
<organism evidence="3 4">
    <name type="scientific">Anser cygnoides</name>
    <name type="common">Swan goose</name>
    <dbReference type="NCBI Taxonomy" id="8845"/>
    <lineage>
        <taxon>Eukaryota</taxon>
        <taxon>Metazoa</taxon>
        <taxon>Chordata</taxon>
        <taxon>Craniata</taxon>
        <taxon>Vertebrata</taxon>
        <taxon>Euteleostomi</taxon>
        <taxon>Archelosauria</taxon>
        <taxon>Archosauria</taxon>
        <taxon>Dinosauria</taxon>
        <taxon>Saurischia</taxon>
        <taxon>Theropoda</taxon>
        <taxon>Coelurosauria</taxon>
        <taxon>Aves</taxon>
        <taxon>Neognathae</taxon>
        <taxon>Galloanserae</taxon>
        <taxon>Anseriformes</taxon>
        <taxon>Anatidae</taxon>
        <taxon>Anserinae</taxon>
        <taxon>Anser</taxon>
    </lineage>
</organism>
<protein>
    <recommendedName>
        <fullName evidence="5">N-acetyltransferase domain-containing protein</fullName>
    </recommendedName>
</protein>
<proteinExistence type="predicted"/>
<keyword evidence="2" id="KW-0012">Acyltransferase</keyword>
<dbReference type="GO" id="GO:0004596">
    <property type="term" value="F:protein-N-terminal amino-acid acetyltransferase activity"/>
    <property type="evidence" value="ECO:0007669"/>
    <property type="project" value="TreeGrafter"/>
</dbReference>
<keyword evidence="1" id="KW-0808">Transferase</keyword>
<dbReference type="InterPro" id="IPR051646">
    <property type="entry name" value="NatB_acetyltransferase_subunit"/>
</dbReference>
<evidence type="ECO:0008006" key="5">
    <source>
        <dbReference type="Google" id="ProtNLM"/>
    </source>
</evidence>
<name>A0A8B9EPX2_ANSCY</name>
<accession>A0A8B9EPX2</accession>
<dbReference type="PANTHER" id="PTHR45910:SF1">
    <property type="entry name" value="N-ALPHA-ACETYLTRANSFERASE 20"/>
    <property type="match status" value="1"/>
</dbReference>
<dbReference type="GO" id="GO:0031416">
    <property type="term" value="C:NatB complex"/>
    <property type="evidence" value="ECO:0007669"/>
    <property type="project" value="TreeGrafter"/>
</dbReference>
<dbReference type="Ensembl" id="ENSACDT00005028692.1">
    <property type="protein sequence ID" value="ENSACDP00005023990.1"/>
    <property type="gene ID" value="ENSACDG00005017416.1"/>
</dbReference>
<dbReference type="Proteomes" id="UP000694521">
    <property type="component" value="Unplaced"/>
</dbReference>
<dbReference type="Gene3D" id="3.40.630.30">
    <property type="match status" value="1"/>
</dbReference>